<dbReference type="InterPro" id="IPR006512">
    <property type="entry name" value="YidE_YbjL"/>
</dbReference>
<dbReference type="GO" id="GO:0008324">
    <property type="term" value="F:monoatomic cation transmembrane transporter activity"/>
    <property type="evidence" value="ECO:0007669"/>
    <property type="project" value="InterPro"/>
</dbReference>
<organism evidence="10 11">
    <name type="scientific">Candidatus Merdivivens pullistercoris</name>
    <dbReference type="NCBI Taxonomy" id="2840873"/>
    <lineage>
        <taxon>Bacteria</taxon>
        <taxon>Pseudomonadati</taxon>
        <taxon>Bacteroidota</taxon>
        <taxon>Bacteroidia</taxon>
        <taxon>Bacteroidales</taxon>
        <taxon>Muribaculaceae</taxon>
        <taxon>Muribaculaceae incertae sedis</taxon>
        <taxon>Candidatus Merdivivens</taxon>
    </lineage>
</organism>
<evidence type="ECO:0000256" key="1">
    <source>
        <dbReference type="ARBA" id="ARBA00004651"/>
    </source>
</evidence>
<dbReference type="InterPro" id="IPR050144">
    <property type="entry name" value="AAE_transporter"/>
</dbReference>
<reference evidence="10" key="1">
    <citation type="submission" date="2020-10" db="EMBL/GenBank/DDBJ databases">
        <authorList>
            <person name="Gilroy R."/>
        </authorList>
    </citation>
    <scope>NUCLEOTIDE SEQUENCE</scope>
    <source>
        <strain evidence="10">10037</strain>
    </source>
</reference>
<name>A0A9D9I3F4_9BACT</name>
<dbReference type="Gene3D" id="3.30.70.1450">
    <property type="entry name" value="Regulator of K+ conductance, C-terminal domain"/>
    <property type="match status" value="1"/>
</dbReference>
<sequence>MNWLEELFVGSGVAHSLFLISLVIAIGIMLGRYKIKGVSLGITWVLFVGILASHFGMRVDSATSHFVKEFGLILFIYSIGLQVGPGFFSSLKKGGIKLNLLAIVIVLLAALTAYVIHLVTGTDLVTMVGIMSGAVTNTPGLGAAQQTYIDTQAALGVNQDMAAAMADNIATGYAVAYPLGVLGVIGSILLIKGVFHIKVKDEKERMDAASVNLDSARRLAVEIKNPAIFGKTLYEIDKYIGKKYVVSRLYKASTGKAEMPSSDSIVDEGDKALVITSKSSADAVAAFFGAQIDMPFAEWERIDSSHVYKHLIITKRELTGKTLGSLKVRSSYGISITRVNRADVDIVPSPNLELQLGDRLTVVGTEEAINKASELFGNSMDELREPNLIPIFIGIALGVLVGSIPFIFPGIPQPVKLGLAGGPLIVAIIMSRYGPHFKLPTYTTVSANKMIREIGIALFLAAVGLAAGENFVDTIVNGGYMWVIYGFIITMVPLLIVGFVGRGLMKLNFYQIMGLMAGSYTSPPGLAFTNEAYGSAYPSTAYATVYPIAMFMRVLVAQLLVLLAMV</sequence>
<dbReference type="InterPro" id="IPR036721">
    <property type="entry name" value="RCK_C_sf"/>
</dbReference>
<dbReference type="GO" id="GO:0006813">
    <property type="term" value="P:potassium ion transport"/>
    <property type="evidence" value="ECO:0007669"/>
    <property type="project" value="InterPro"/>
</dbReference>
<evidence type="ECO:0000256" key="6">
    <source>
        <dbReference type="ARBA" id="ARBA00022989"/>
    </source>
</evidence>
<keyword evidence="3" id="KW-0813">Transport</keyword>
<evidence type="ECO:0000256" key="2">
    <source>
        <dbReference type="ARBA" id="ARBA00009854"/>
    </source>
</evidence>
<dbReference type="EMBL" id="JADIME010000031">
    <property type="protein sequence ID" value="MBO8464907.1"/>
    <property type="molecule type" value="Genomic_DNA"/>
</dbReference>
<dbReference type="AlphaFoldDB" id="A0A9D9I3F4"/>
<feature type="transmembrane region" description="Helical" evidence="8">
    <location>
        <begin position="69"/>
        <end position="88"/>
    </location>
</feature>
<evidence type="ECO:0000256" key="3">
    <source>
        <dbReference type="ARBA" id="ARBA00022448"/>
    </source>
</evidence>
<feature type="transmembrane region" description="Helical" evidence="8">
    <location>
        <begin position="454"/>
        <end position="472"/>
    </location>
</feature>
<proteinExistence type="inferred from homology"/>
<comment type="subcellular location">
    <subcellularLocation>
        <location evidence="1">Cell membrane</location>
        <topology evidence="1">Multi-pass membrane protein</topology>
    </subcellularLocation>
</comment>
<feature type="transmembrane region" description="Helical" evidence="8">
    <location>
        <begin position="38"/>
        <end position="57"/>
    </location>
</feature>
<dbReference type="NCBIfam" id="NF003007">
    <property type="entry name" value="PRK03818.1"/>
    <property type="match status" value="1"/>
</dbReference>
<dbReference type="PROSITE" id="PS51202">
    <property type="entry name" value="RCK_C"/>
    <property type="match status" value="1"/>
</dbReference>
<feature type="transmembrane region" description="Helical" evidence="8">
    <location>
        <begin position="478"/>
        <end position="500"/>
    </location>
</feature>
<evidence type="ECO:0000313" key="11">
    <source>
        <dbReference type="Proteomes" id="UP000823597"/>
    </source>
</evidence>
<feature type="transmembrane region" description="Helical" evidence="8">
    <location>
        <begin position="175"/>
        <end position="195"/>
    </location>
</feature>
<dbReference type="PANTHER" id="PTHR30445:SF3">
    <property type="entry name" value="TRANSPORT PROTEIN YIDE-RELATED"/>
    <property type="match status" value="1"/>
</dbReference>
<evidence type="ECO:0000256" key="8">
    <source>
        <dbReference type="SAM" id="Phobius"/>
    </source>
</evidence>
<feature type="transmembrane region" description="Helical" evidence="8">
    <location>
        <begin position="543"/>
        <end position="565"/>
    </location>
</feature>
<dbReference type="InterPro" id="IPR006037">
    <property type="entry name" value="RCK_C"/>
</dbReference>
<protein>
    <submittedName>
        <fullName evidence="10">Transporter</fullName>
    </submittedName>
</protein>
<dbReference type="NCBIfam" id="TIGR01625">
    <property type="entry name" value="YidE_YbjL_dupl"/>
    <property type="match status" value="2"/>
</dbReference>
<dbReference type="PANTHER" id="PTHR30445">
    <property type="entry name" value="K(+)_H(+) ANTIPORTER SUBUNIT KHTT"/>
    <property type="match status" value="1"/>
</dbReference>
<gene>
    <name evidence="10" type="ORF">IAB93_02790</name>
</gene>
<feature type="domain" description="RCK C-terminal" evidence="9">
    <location>
        <begin position="294"/>
        <end position="378"/>
    </location>
</feature>
<feature type="transmembrane region" description="Helical" evidence="8">
    <location>
        <begin position="414"/>
        <end position="433"/>
    </location>
</feature>
<evidence type="ECO:0000259" key="9">
    <source>
        <dbReference type="PROSITE" id="PS51202"/>
    </source>
</evidence>
<keyword evidence="4" id="KW-1003">Cell membrane</keyword>
<comment type="caution">
    <text evidence="10">The sequence shown here is derived from an EMBL/GenBank/DDBJ whole genome shotgun (WGS) entry which is preliminary data.</text>
</comment>
<evidence type="ECO:0000256" key="7">
    <source>
        <dbReference type="ARBA" id="ARBA00023136"/>
    </source>
</evidence>
<dbReference type="SUPFAM" id="SSF116726">
    <property type="entry name" value="TrkA C-terminal domain-like"/>
    <property type="match status" value="1"/>
</dbReference>
<feature type="transmembrane region" description="Helical" evidence="8">
    <location>
        <begin position="100"/>
        <end position="119"/>
    </location>
</feature>
<dbReference type="GO" id="GO:0005886">
    <property type="term" value="C:plasma membrane"/>
    <property type="evidence" value="ECO:0007669"/>
    <property type="project" value="UniProtKB-SubCell"/>
</dbReference>
<accession>A0A9D9I3F4</accession>
<evidence type="ECO:0000256" key="4">
    <source>
        <dbReference type="ARBA" id="ARBA00022475"/>
    </source>
</evidence>
<feature type="transmembrane region" description="Helical" evidence="8">
    <location>
        <begin position="388"/>
        <end position="408"/>
    </location>
</feature>
<feature type="transmembrane region" description="Helical" evidence="8">
    <location>
        <begin position="507"/>
        <end position="523"/>
    </location>
</feature>
<evidence type="ECO:0000256" key="5">
    <source>
        <dbReference type="ARBA" id="ARBA00022692"/>
    </source>
</evidence>
<dbReference type="Proteomes" id="UP000823597">
    <property type="component" value="Unassembled WGS sequence"/>
</dbReference>
<feature type="transmembrane region" description="Helical" evidence="8">
    <location>
        <begin position="12"/>
        <end position="31"/>
    </location>
</feature>
<keyword evidence="7 8" id="KW-0472">Membrane</keyword>
<dbReference type="Pfam" id="PF06826">
    <property type="entry name" value="Asp-Al_Ex"/>
    <property type="match status" value="2"/>
</dbReference>
<keyword evidence="6 8" id="KW-1133">Transmembrane helix</keyword>
<reference evidence="10" key="2">
    <citation type="journal article" date="2021" name="PeerJ">
        <title>Extensive microbial diversity within the chicken gut microbiome revealed by metagenomics and culture.</title>
        <authorList>
            <person name="Gilroy R."/>
            <person name="Ravi A."/>
            <person name="Getino M."/>
            <person name="Pursley I."/>
            <person name="Horton D.L."/>
            <person name="Alikhan N.F."/>
            <person name="Baker D."/>
            <person name="Gharbi K."/>
            <person name="Hall N."/>
            <person name="Watson M."/>
            <person name="Adriaenssens E.M."/>
            <person name="Foster-Nyarko E."/>
            <person name="Jarju S."/>
            <person name="Secka A."/>
            <person name="Antonio M."/>
            <person name="Oren A."/>
            <person name="Chaudhuri R.R."/>
            <person name="La Ragione R."/>
            <person name="Hildebrand F."/>
            <person name="Pallen M.J."/>
        </authorList>
    </citation>
    <scope>NUCLEOTIDE SEQUENCE</scope>
    <source>
        <strain evidence="10">10037</strain>
    </source>
</reference>
<comment type="similarity">
    <text evidence="2">Belongs to the AAE transporter (TC 2.A.81) family.</text>
</comment>
<evidence type="ECO:0000313" key="10">
    <source>
        <dbReference type="EMBL" id="MBO8464907.1"/>
    </source>
</evidence>
<keyword evidence="5 8" id="KW-0812">Transmembrane</keyword>
<dbReference type="Pfam" id="PF02080">
    <property type="entry name" value="TrkA_C"/>
    <property type="match status" value="1"/>
</dbReference>